<name>A0AAV7P4K5_PLEWA</name>
<dbReference type="Proteomes" id="UP001066276">
    <property type="component" value="Chromosome 7"/>
</dbReference>
<proteinExistence type="predicted"/>
<feature type="compositionally biased region" description="Basic and acidic residues" evidence="1">
    <location>
        <begin position="9"/>
        <end position="51"/>
    </location>
</feature>
<protein>
    <submittedName>
        <fullName evidence="2">Uncharacterized protein</fullName>
    </submittedName>
</protein>
<evidence type="ECO:0000313" key="2">
    <source>
        <dbReference type="EMBL" id="KAJ1122177.1"/>
    </source>
</evidence>
<sequence length="110" mass="12353">MPTLGRRIGSAEEPRDPRGDPRSPWKTREERGAEPRPAARREAGASSESERPRRKTRFPFRGQSTGDGRRDLEGGAQWRLCVLPPSPPLLTYCRGSPRHAARRAGEPQQK</sequence>
<evidence type="ECO:0000313" key="3">
    <source>
        <dbReference type="Proteomes" id="UP001066276"/>
    </source>
</evidence>
<comment type="caution">
    <text evidence="2">The sequence shown here is derived from an EMBL/GenBank/DDBJ whole genome shotgun (WGS) entry which is preliminary data.</text>
</comment>
<feature type="region of interest" description="Disordered" evidence="1">
    <location>
        <begin position="1"/>
        <end position="72"/>
    </location>
</feature>
<organism evidence="2 3">
    <name type="scientific">Pleurodeles waltl</name>
    <name type="common">Iberian ribbed newt</name>
    <dbReference type="NCBI Taxonomy" id="8319"/>
    <lineage>
        <taxon>Eukaryota</taxon>
        <taxon>Metazoa</taxon>
        <taxon>Chordata</taxon>
        <taxon>Craniata</taxon>
        <taxon>Vertebrata</taxon>
        <taxon>Euteleostomi</taxon>
        <taxon>Amphibia</taxon>
        <taxon>Batrachia</taxon>
        <taxon>Caudata</taxon>
        <taxon>Salamandroidea</taxon>
        <taxon>Salamandridae</taxon>
        <taxon>Pleurodelinae</taxon>
        <taxon>Pleurodeles</taxon>
    </lineage>
</organism>
<gene>
    <name evidence="2" type="ORF">NDU88_000681</name>
</gene>
<reference evidence="2" key="1">
    <citation type="journal article" date="2022" name="bioRxiv">
        <title>Sequencing and chromosome-scale assembly of the giantPleurodeles waltlgenome.</title>
        <authorList>
            <person name="Brown T."/>
            <person name="Elewa A."/>
            <person name="Iarovenko S."/>
            <person name="Subramanian E."/>
            <person name="Araus A.J."/>
            <person name="Petzold A."/>
            <person name="Susuki M."/>
            <person name="Suzuki K.-i.T."/>
            <person name="Hayashi T."/>
            <person name="Toyoda A."/>
            <person name="Oliveira C."/>
            <person name="Osipova E."/>
            <person name="Leigh N.D."/>
            <person name="Simon A."/>
            <person name="Yun M.H."/>
        </authorList>
    </citation>
    <scope>NUCLEOTIDE SEQUENCE</scope>
    <source>
        <strain evidence="2">20211129_DDA</strain>
        <tissue evidence="2">Liver</tissue>
    </source>
</reference>
<dbReference type="AlphaFoldDB" id="A0AAV7P4K5"/>
<accession>A0AAV7P4K5</accession>
<dbReference type="EMBL" id="JANPWB010000011">
    <property type="protein sequence ID" value="KAJ1122177.1"/>
    <property type="molecule type" value="Genomic_DNA"/>
</dbReference>
<evidence type="ECO:0000256" key="1">
    <source>
        <dbReference type="SAM" id="MobiDB-lite"/>
    </source>
</evidence>
<keyword evidence="3" id="KW-1185">Reference proteome</keyword>